<dbReference type="Gene3D" id="3.90.228.10">
    <property type="match status" value="1"/>
</dbReference>
<proteinExistence type="predicted"/>
<reference evidence="3" key="1">
    <citation type="journal article" date="2019" name="Int. J. Syst. Evol. Microbiol.">
        <title>The Global Catalogue of Microorganisms (GCM) 10K type strain sequencing project: providing services to taxonomists for standard genome sequencing and annotation.</title>
        <authorList>
            <consortium name="The Broad Institute Genomics Platform"/>
            <consortium name="The Broad Institute Genome Sequencing Center for Infectious Disease"/>
            <person name="Wu L."/>
            <person name="Ma J."/>
        </authorList>
    </citation>
    <scope>NUCLEOTIDE SEQUENCE [LARGE SCALE GENOMIC DNA]</scope>
    <source>
        <strain evidence="3">CCM 8904</strain>
    </source>
</reference>
<evidence type="ECO:0000313" key="2">
    <source>
        <dbReference type="EMBL" id="MFC6170990.1"/>
    </source>
</evidence>
<sequence length="63" mass="7423">MLFTNDLGRGIYFARLNQVSKSMNYTSSDKIRYIFIADVAYTKIYETHQYDGANLANNYDLKW</sequence>
<name>A0ABW1RIJ8_9LACO</name>
<organism evidence="2 3">
    <name type="scientific">Loigolactobacillus jiayinensis</name>
    <dbReference type="NCBI Taxonomy" id="2486016"/>
    <lineage>
        <taxon>Bacteria</taxon>
        <taxon>Bacillati</taxon>
        <taxon>Bacillota</taxon>
        <taxon>Bacilli</taxon>
        <taxon>Lactobacillales</taxon>
        <taxon>Lactobacillaceae</taxon>
        <taxon>Loigolactobacillus</taxon>
    </lineage>
</organism>
<protein>
    <recommendedName>
        <fullName evidence="1">PARP catalytic domain-containing protein</fullName>
    </recommendedName>
</protein>
<comment type="caution">
    <text evidence="2">The sequence shown here is derived from an EMBL/GenBank/DDBJ whole genome shotgun (WGS) entry which is preliminary data.</text>
</comment>
<dbReference type="InterPro" id="IPR012317">
    <property type="entry name" value="Poly(ADP-ribose)pol_cat_dom"/>
</dbReference>
<dbReference type="RefSeq" id="WP_125554347.1">
    <property type="nucleotide sequence ID" value="NZ_JBHSSL010000081.1"/>
</dbReference>
<evidence type="ECO:0000313" key="3">
    <source>
        <dbReference type="Proteomes" id="UP001596289"/>
    </source>
</evidence>
<evidence type="ECO:0000259" key="1">
    <source>
        <dbReference type="PROSITE" id="PS51059"/>
    </source>
</evidence>
<accession>A0ABW1RIJ8</accession>
<dbReference type="Proteomes" id="UP001596289">
    <property type="component" value="Unassembled WGS sequence"/>
</dbReference>
<dbReference type="SUPFAM" id="SSF56399">
    <property type="entry name" value="ADP-ribosylation"/>
    <property type="match status" value="1"/>
</dbReference>
<feature type="domain" description="PARP catalytic" evidence="1">
    <location>
        <begin position="1"/>
        <end position="63"/>
    </location>
</feature>
<gene>
    <name evidence="2" type="ORF">ACFQGP_10485</name>
</gene>
<dbReference type="EMBL" id="JBHSSL010000081">
    <property type="protein sequence ID" value="MFC6170990.1"/>
    <property type="molecule type" value="Genomic_DNA"/>
</dbReference>
<dbReference type="PROSITE" id="PS51059">
    <property type="entry name" value="PARP_CATALYTIC"/>
    <property type="match status" value="1"/>
</dbReference>
<keyword evidence="3" id="KW-1185">Reference proteome</keyword>